<keyword evidence="9 15" id="KW-0326">Glycosidase</keyword>
<evidence type="ECO:0000256" key="8">
    <source>
        <dbReference type="ARBA" id="ARBA00023277"/>
    </source>
</evidence>
<dbReference type="InterPro" id="IPR011050">
    <property type="entry name" value="Pectin_lyase_fold/virulence"/>
</dbReference>
<keyword evidence="17" id="KW-0456">Lyase</keyword>
<comment type="catalytic activity">
    <reaction evidence="14">
        <text>[(1-&gt;4)-alpha-D-galacturonosyl](n) + H2O = alpha-D-galacturonate + [(1-&gt;4)-alpha-D-galacturonosyl](n-1)</text>
        <dbReference type="Rhea" id="RHEA:14117"/>
        <dbReference type="Rhea" id="RHEA-COMP:14570"/>
        <dbReference type="Rhea" id="RHEA-COMP:14572"/>
        <dbReference type="ChEBI" id="CHEBI:15377"/>
        <dbReference type="ChEBI" id="CHEBI:58658"/>
        <dbReference type="ChEBI" id="CHEBI:140523"/>
        <dbReference type="EC" id="3.2.1.67"/>
    </reaction>
</comment>
<reference evidence="17" key="1">
    <citation type="submission" date="2023-06" db="EMBL/GenBank/DDBJ databases">
        <authorList>
            <consortium name="Lawrence Berkeley National Laboratory"/>
            <person name="Ahrendt S."/>
            <person name="Sahu N."/>
            <person name="Indic B."/>
            <person name="Wong-Bajracharya J."/>
            <person name="Merenyi Z."/>
            <person name="Ke H.-M."/>
            <person name="Monk M."/>
            <person name="Kocsube S."/>
            <person name="Drula E."/>
            <person name="Lipzen A."/>
            <person name="Balint B."/>
            <person name="Henrissat B."/>
            <person name="Andreopoulos B."/>
            <person name="Martin F.M."/>
            <person name="Harder C.B."/>
            <person name="Rigling D."/>
            <person name="Ford K.L."/>
            <person name="Foster G.D."/>
            <person name="Pangilinan J."/>
            <person name="Papanicolaou A."/>
            <person name="Barry K."/>
            <person name="LaButti K."/>
            <person name="Viragh M."/>
            <person name="Koriabine M."/>
            <person name="Yan M."/>
            <person name="Riley R."/>
            <person name="Champramary S."/>
            <person name="Plett K.L."/>
            <person name="Tsai I.J."/>
            <person name="Slot J."/>
            <person name="Sipos G."/>
            <person name="Plett J."/>
            <person name="Nagy L.G."/>
            <person name="Grigoriev I.V."/>
        </authorList>
    </citation>
    <scope>NUCLEOTIDE SEQUENCE</scope>
    <source>
        <strain evidence="17">HWK02</strain>
    </source>
</reference>
<evidence type="ECO:0000256" key="7">
    <source>
        <dbReference type="ARBA" id="ARBA00023180"/>
    </source>
</evidence>
<keyword evidence="6" id="KW-1015">Disulfide bond</keyword>
<evidence type="ECO:0000256" key="11">
    <source>
        <dbReference type="ARBA" id="ARBA00023326"/>
    </source>
</evidence>
<dbReference type="InterPro" id="IPR000743">
    <property type="entry name" value="Glyco_hydro_28"/>
</dbReference>
<evidence type="ECO:0000256" key="16">
    <source>
        <dbReference type="SAM" id="SignalP"/>
    </source>
</evidence>
<protein>
    <recommendedName>
        <fullName evidence="13">galacturonan 1,4-alpha-galacturonidase</fullName>
        <ecNumber evidence="13">3.2.1.67</ecNumber>
    </recommendedName>
</protein>
<dbReference type="GO" id="GO:0000272">
    <property type="term" value="P:polysaccharide catabolic process"/>
    <property type="evidence" value="ECO:0007669"/>
    <property type="project" value="UniProtKB-KW"/>
</dbReference>
<evidence type="ECO:0000256" key="15">
    <source>
        <dbReference type="RuleBase" id="RU361169"/>
    </source>
</evidence>
<keyword evidence="18" id="KW-1185">Reference proteome</keyword>
<keyword evidence="4 16" id="KW-0732">Signal</keyword>
<dbReference type="GO" id="GO:0071555">
    <property type="term" value="P:cell wall organization"/>
    <property type="evidence" value="ECO:0007669"/>
    <property type="project" value="UniProtKB-KW"/>
</dbReference>
<evidence type="ECO:0000256" key="12">
    <source>
        <dbReference type="ARBA" id="ARBA00037312"/>
    </source>
</evidence>
<dbReference type="EMBL" id="JAUEPU010000010">
    <property type="protein sequence ID" value="KAK0498714.1"/>
    <property type="molecule type" value="Genomic_DNA"/>
</dbReference>
<evidence type="ECO:0000256" key="1">
    <source>
        <dbReference type="ARBA" id="ARBA00004613"/>
    </source>
</evidence>
<evidence type="ECO:0000256" key="13">
    <source>
        <dbReference type="ARBA" id="ARBA00038933"/>
    </source>
</evidence>
<dbReference type="EC" id="3.2.1.67" evidence="13"/>
<name>A0AA39QAE4_9AGAR</name>
<evidence type="ECO:0000256" key="10">
    <source>
        <dbReference type="ARBA" id="ARBA00023316"/>
    </source>
</evidence>
<feature type="chain" id="PRO_5041467436" description="galacturonan 1,4-alpha-galacturonidase" evidence="16">
    <location>
        <begin position="21"/>
        <end position="172"/>
    </location>
</feature>
<accession>A0AA39QAE4</accession>
<evidence type="ECO:0000256" key="3">
    <source>
        <dbReference type="ARBA" id="ARBA00022525"/>
    </source>
</evidence>
<evidence type="ECO:0000313" key="17">
    <source>
        <dbReference type="EMBL" id="KAK0498714.1"/>
    </source>
</evidence>
<dbReference type="Pfam" id="PF00295">
    <property type="entry name" value="Glyco_hydro_28"/>
    <property type="match status" value="1"/>
</dbReference>
<dbReference type="PANTHER" id="PTHR31736">
    <property type="match status" value="1"/>
</dbReference>
<keyword evidence="5 15" id="KW-0378">Hydrolase</keyword>
<comment type="function">
    <text evidence="12">Specific in hydrolyzing the terminal glycosidic bond of polygalacturonic acid and oligogalacturonates.</text>
</comment>
<evidence type="ECO:0000256" key="4">
    <source>
        <dbReference type="ARBA" id="ARBA00022729"/>
    </source>
</evidence>
<dbReference type="GO" id="GO:0004650">
    <property type="term" value="F:polygalacturonase activity"/>
    <property type="evidence" value="ECO:0007669"/>
    <property type="project" value="InterPro"/>
</dbReference>
<comment type="caution">
    <text evidence="17">The sequence shown here is derived from an EMBL/GenBank/DDBJ whole genome shotgun (WGS) entry which is preliminary data.</text>
</comment>
<evidence type="ECO:0000313" key="18">
    <source>
        <dbReference type="Proteomes" id="UP001175228"/>
    </source>
</evidence>
<keyword evidence="8" id="KW-0119">Carbohydrate metabolism</keyword>
<sequence>MLLLPLSAALLLLTTHTVLGQENCTLTASGEDDASQFLSAVQNCDIVVIPEDATLNIAMRLNMTGISDTTINLEGTIRFEPDIPYWTGNAFYFEFQDSVTFWLLGGENIVLNGGGTLDGAGQDWYDEFSSNDTLLRPIILMVYQANNVVVEDIQMLNGPSWFNLASNPCNIS</sequence>
<keyword evidence="3" id="KW-0964">Secreted</keyword>
<gene>
    <name evidence="17" type="ORF">EDD18DRAFT_1350133</name>
</gene>
<proteinExistence type="inferred from homology"/>
<keyword evidence="11" id="KW-0624">Polysaccharide degradation</keyword>
<dbReference type="AlphaFoldDB" id="A0AA39QAE4"/>
<dbReference type="Proteomes" id="UP001175228">
    <property type="component" value="Unassembled WGS sequence"/>
</dbReference>
<dbReference type="GO" id="GO:0005576">
    <property type="term" value="C:extracellular region"/>
    <property type="evidence" value="ECO:0007669"/>
    <property type="project" value="UniProtKB-SubCell"/>
</dbReference>
<evidence type="ECO:0000256" key="2">
    <source>
        <dbReference type="ARBA" id="ARBA00008834"/>
    </source>
</evidence>
<comment type="similarity">
    <text evidence="2 15">Belongs to the glycosyl hydrolase 28 family.</text>
</comment>
<comment type="subcellular location">
    <subcellularLocation>
        <location evidence="1">Secreted</location>
    </subcellularLocation>
</comment>
<evidence type="ECO:0000256" key="5">
    <source>
        <dbReference type="ARBA" id="ARBA00022801"/>
    </source>
</evidence>
<dbReference type="GO" id="GO:0047911">
    <property type="term" value="F:galacturan 1,4-alpha-galacturonidase activity"/>
    <property type="evidence" value="ECO:0007669"/>
    <property type="project" value="UniProtKB-EC"/>
</dbReference>
<dbReference type="GO" id="GO:0016829">
    <property type="term" value="F:lyase activity"/>
    <property type="evidence" value="ECO:0007669"/>
    <property type="project" value="UniProtKB-KW"/>
</dbReference>
<evidence type="ECO:0000256" key="14">
    <source>
        <dbReference type="ARBA" id="ARBA00048766"/>
    </source>
</evidence>
<dbReference type="Gene3D" id="2.160.20.10">
    <property type="entry name" value="Single-stranded right-handed beta-helix, Pectin lyase-like"/>
    <property type="match status" value="1"/>
</dbReference>
<evidence type="ECO:0000256" key="6">
    <source>
        <dbReference type="ARBA" id="ARBA00023157"/>
    </source>
</evidence>
<organism evidence="17 18">
    <name type="scientific">Armillaria luteobubalina</name>
    <dbReference type="NCBI Taxonomy" id="153913"/>
    <lineage>
        <taxon>Eukaryota</taxon>
        <taxon>Fungi</taxon>
        <taxon>Dikarya</taxon>
        <taxon>Basidiomycota</taxon>
        <taxon>Agaricomycotina</taxon>
        <taxon>Agaricomycetes</taxon>
        <taxon>Agaricomycetidae</taxon>
        <taxon>Agaricales</taxon>
        <taxon>Marasmiineae</taxon>
        <taxon>Physalacriaceae</taxon>
        <taxon>Armillaria</taxon>
    </lineage>
</organism>
<feature type="signal peptide" evidence="16">
    <location>
        <begin position="1"/>
        <end position="20"/>
    </location>
</feature>
<evidence type="ECO:0000256" key="9">
    <source>
        <dbReference type="ARBA" id="ARBA00023295"/>
    </source>
</evidence>
<keyword evidence="7" id="KW-0325">Glycoprotein</keyword>
<dbReference type="PANTHER" id="PTHR31736:SF12">
    <property type="entry name" value="EXO-POLYGALACTURONASE, PUTATIVE-RELATED"/>
    <property type="match status" value="1"/>
</dbReference>
<dbReference type="InterPro" id="IPR012334">
    <property type="entry name" value="Pectin_lyas_fold"/>
</dbReference>
<dbReference type="SUPFAM" id="SSF51126">
    <property type="entry name" value="Pectin lyase-like"/>
    <property type="match status" value="1"/>
</dbReference>
<keyword evidence="10" id="KW-0961">Cell wall biogenesis/degradation</keyword>